<gene>
    <name evidence="2" type="ORF">SAMN02745168_0733</name>
</gene>
<feature type="transmembrane region" description="Helical" evidence="1">
    <location>
        <begin position="36"/>
        <end position="57"/>
    </location>
</feature>
<evidence type="ECO:0000313" key="3">
    <source>
        <dbReference type="Proteomes" id="UP000192790"/>
    </source>
</evidence>
<keyword evidence="1" id="KW-1133">Transmembrane helix</keyword>
<accession>A0A1W1YXZ5</accession>
<evidence type="ECO:0000313" key="2">
    <source>
        <dbReference type="EMBL" id="SMC40568.1"/>
    </source>
</evidence>
<proteinExistence type="predicted"/>
<dbReference type="Proteomes" id="UP000192790">
    <property type="component" value="Unassembled WGS sequence"/>
</dbReference>
<keyword evidence="1" id="KW-0812">Transmembrane</keyword>
<keyword evidence="3" id="KW-1185">Reference proteome</keyword>
<sequence>MAAPTLSCVKSASSRKLRIRSYFSISTTLISIKKNNMFYCIIEHIVLLYTLWGVHMADYKEMYLKMVRASEEAVNRIVAAQRECEELYLSSPEPELKVLKQKKRMGESGGKKP</sequence>
<evidence type="ECO:0000256" key="1">
    <source>
        <dbReference type="SAM" id="Phobius"/>
    </source>
</evidence>
<keyword evidence="1" id="KW-0472">Membrane</keyword>
<organism evidence="2 3">
    <name type="scientific">Papillibacter cinnamivorans DSM 12816</name>
    <dbReference type="NCBI Taxonomy" id="1122930"/>
    <lineage>
        <taxon>Bacteria</taxon>
        <taxon>Bacillati</taxon>
        <taxon>Bacillota</taxon>
        <taxon>Clostridia</taxon>
        <taxon>Eubacteriales</taxon>
        <taxon>Oscillospiraceae</taxon>
        <taxon>Papillibacter</taxon>
    </lineage>
</organism>
<reference evidence="2 3" key="1">
    <citation type="submission" date="2017-04" db="EMBL/GenBank/DDBJ databases">
        <authorList>
            <person name="Afonso C.L."/>
            <person name="Miller P.J."/>
            <person name="Scott M.A."/>
            <person name="Spackman E."/>
            <person name="Goraichik I."/>
            <person name="Dimitrov K.M."/>
            <person name="Suarez D.L."/>
            <person name="Swayne D.E."/>
        </authorList>
    </citation>
    <scope>NUCLEOTIDE SEQUENCE [LARGE SCALE GENOMIC DNA]</scope>
    <source>
        <strain evidence="2 3">DSM 12816</strain>
    </source>
</reference>
<protein>
    <submittedName>
        <fullName evidence="2">Uncharacterized protein</fullName>
    </submittedName>
</protein>
<name>A0A1W1YXZ5_9FIRM</name>
<dbReference type="AlphaFoldDB" id="A0A1W1YXZ5"/>
<dbReference type="EMBL" id="FWXW01000001">
    <property type="protein sequence ID" value="SMC40568.1"/>
    <property type="molecule type" value="Genomic_DNA"/>
</dbReference>